<proteinExistence type="predicted"/>
<organism evidence="3 4">
    <name type="scientific">Pseudofrancisella aestuarii</name>
    <dbReference type="NCBI Taxonomy" id="2670347"/>
    <lineage>
        <taxon>Bacteria</taxon>
        <taxon>Pseudomonadati</taxon>
        <taxon>Pseudomonadota</taxon>
        <taxon>Gammaproteobacteria</taxon>
        <taxon>Thiotrichales</taxon>
        <taxon>Francisellaceae</taxon>
        <taxon>Pseudofrancisella</taxon>
    </lineage>
</organism>
<keyword evidence="4" id="KW-1185">Reference proteome</keyword>
<dbReference type="PANTHER" id="PTHR30336:SF4">
    <property type="entry name" value="ENVELOPE BIOGENESIS FACTOR ELYC"/>
    <property type="match status" value="1"/>
</dbReference>
<reference evidence="4" key="1">
    <citation type="journal article" date="2019" name="Int. J. Syst. Evol. Microbiol.">
        <title>The Global Catalogue of Microorganisms (GCM) 10K type strain sequencing project: providing services to taxonomists for standard genome sequencing and annotation.</title>
        <authorList>
            <consortium name="The Broad Institute Genomics Platform"/>
            <consortium name="The Broad Institute Genome Sequencing Center for Infectious Disease"/>
            <person name="Wu L."/>
            <person name="Ma J."/>
        </authorList>
    </citation>
    <scope>NUCLEOTIDE SEQUENCE [LARGE SCALE GENOMIC DNA]</scope>
    <source>
        <strain evidence="4">CGMCC 1.13718</strain>
    </source>
</reference>
<feature type="domain" description="DUF218" evidence="2">
    <location>
        <begin position="68"/>
        <end position="222"/>
    </location>
</feature>
<evidence type="ECO:0000313" key="3">
    <source>
        <dbReference type="EMBL" id="MFC4891741.1"/>
    </source>
</evidence>
<feature type="transmembrane region" description="Helical" evidence="1">
    <location>
        <begin position="29"/>
        <end position="50"/>
    </location>
</feature>
<dbReference type="Gene3D" id="3.40.50.620">
    <property type="entry name" value="HUPs"/>
    <property type="match status" value="1"/>
</dbReference>
<evidence type="ECO:0000256" key="1">
    <source>
        <dbReference type="SAM" id="Phobius"/>
    </source>
</evidence>
<dbReference type="PANTHER" id="PTHR30336">
    <property type="entry name" value="INNER MEMBRANE PROTEIN, PROBABLE PERMEASE"/>
    <property type="match status" value="1"/>
</dbReference>
<dbReference type="CDD" id="cd06259">
    <property type="entry name" value="YdcF-like"/>
    <property type="match status" value="1"/>
</dbReference>
<gene>
    <name evidence="3" type="ORF">ACFPDQ_01590</name>
</gene>
<dbReference type="EMBL" id="JBHSJH010000001">
    <property type="protein sequence ID" value="MFC4891741.1"/>
    <property type="molecule type" value="Genomic_DNA"/>
</dbReference>
<evidence type="ECO:0000313" key="4">
    <source>
        <dbReference type="Proteomes" id="UP001595926"/>
    </source>
</evidence>
<accession>A0ABV9T9D9</accession>
<dbReference type="InterPro" id="IPR051599">
    <property type="entry name" value="Cell_Envelope_Assoc"/>
</dbReference>
<comment type="caution">
    <text evidence="3">The sequence shown here is derived from an EMBL/GenBank/DDBJ whole genome shotgun (WGS) entry which is preliminary data.</text>
</comment>
<keyword evidence="1" id="KW-0812">Transmembrane</keyword>
<name>A0ABV9T9D9_9GAMM</name>
<dbReference type="Pfam" id="PF02698">
    <property type="entry name" value="DUF218"/>
    <property type="match status" value="1"/>
</dbReference>
<keyword evidence="1" id="KW-0472">Membrane</keyword>
<dbReference type="Proteomes" id="UP001595926">
    <property type="component" value="Unassembled WGS sequence"/>
</dbReference>
<dbReference type="InterPro" id="IPR014729">
    <property type="entry name" value="Rossmann-like_a/b/a_fold"/>
</dbReference>
<dbReference type="InterPro" id="IPR003848">
    <property type="entry name" value="DUF218"/>
</dbReference>
<feature type="transmembrane region" description="Helical" evidence="1">
    <location>
        <begin position="6"/>
        <end position="22"/>
    </location>
</feature>
<evidence type="ECO:0000259" key="2">
    <source>
        <dbReference type="Pfam" id="PF02698"/>
    </source>
</evidence>
<keyword evidence="1" id="KW-1133">Transmembrane helix</keyword>
<protein>
    <submittedName>
        <fullName evidence="3">YdcF family protein</fullName>
    </submittedName>
</protein>
<dbReference type="RefSeq" id="WP_119330526.1">
    <property type="nucleotide sequence ID" value="NZ_JBHSJH010000001.1"/>
</dbReference>
<sequence length="233" mass="26168">MSQILDLGFIFFCILILSCFFTKKWLKKTLIIITIIYYLIGSGIAGNLLAKGIVTNQINISSCSNTKAIILLGAGSTKTIAGDLPSISAYDRIIKTAQVYAKYPQLIIISGGTIDSKGSEADIYAKELYSLNIPKDKIIIENKSTNTYENAKFTKDLLQESENNKYCLVTDGLHLKRAILYYEKFNIDVIPLASSLPTTNIKFLPNSYNIYITQRIVHEWFGLLKAYIDIKLR</sequence>